<dbReference type="PANTHER" id="PTHR35372:SF2">
    <property type="entry name" value="SF3 HELICASE DOMAIN-CONTAINING PROTEIN"/>
    <property type="match status" value="1"/>
</dbReference>
<evidence type="ECO:0000313" key="4">
    <source>
        <dbReference type="Proteomes" id="UP001499987"/>
    </source>
</evidence>
<dbReference type="CDD" id="cd04859">
    <property type="entry name" value="Prim_Pol"/>
    <property type="match status" value="1"/>
</dbReference>
<dbReference type="PANTHER" id="PTHR35372">
    <property type="entry name" value="ATP BINDING PROTEIN-RELATED"/>
    <property type="match status" value="1"/>
</dbReference>
<evidence type="ECO:0000259" key="2">
    <source>
        <dbReference type="SMART" id="SM00943"/>
    </source>
</evidence>
<sequence>MPPTSNLRLADALAAAGRGHHVFPLAPDAKYPALHHKDRCPGTGACADGHLGWEQRATLDPDMIRRAWGHGPYGIGVACGPSGLLVVDLDTPKHPRDLPPPEAAGQGIADGMDVFAALCEQHRQPIPDQTFTVRTGRGGLHLYYALPAGVRLRNTTGDKRGGLGWKVDTRAAGGYVVAPGSTVGGRPYEVTVDLPPAPLPGWLLALLTPKAPATPPADVASIRARIGHLSAYNRAVLDREAAKVEEAGEGRRNTALFASAASVGRLVAAGTLPEADATNALLAAGRSIGLGESECLRTIRQGLARGAQGVSRAA</sequence>
<accession>A0ABN1TKT4</accession>
<gene>
    <name evidence="3" type="ORF">GCM10009663_39850</name>
</gene>
<evidence type="ECO:0000313" key="3">
    <source>
        <dbReference type="EMBL" id="GAA1092121.1"/>
    </source>
</evidence>
<comment type="caution">
    <text evidence="3">The sequence shown here is derived from an EMBL/GenBank/DDBJ whole genome shotgun (WGS) entry which is preliminary data.</text>
</comment>
<keyword evidence="1" id="KW-0378">Hydrolase</keyword>
<evidence type="ECO:0000256" key="1">
    <source>
        <dbReference type="ARBA" id="ARBA00022801"/>
    </source>
</evidence>
<dbReference type="RefSeq" id="WP_344625002.1">
    <property type="nucleotide sequence ID" value="NZ_BAAALD010000037.1"/>
</dbReference>
<dbReference type="Pfam" id="PF09250">
    <property type="entry name" value="Prim-Pol"/>
    <property type="match status" value="1"/>
</dbReference>
<proteinExistence type="predicted"/>
<name>A0ABN1TKT4_9ACTN</name>
<dbReference type="SUPFAM" id="SSF56747">
    <property type="entry name" value="Prim-pol domain"/>
    <property type="match status" value="1"/>
</dbReference>
<dbReference type="SMART" id="SM00943">
    <property type="entry name" value="Prim-Pol"/>
    <property type="match status" value="1"/>
</dbReference>
<reference evidence="3 4" key="1">
    <citation type="journal article" date="2019" name="Int. J. Syst. Evol. Microbiol.">
        <title>The Global Catalogue of Microorganisms (GCM) 10K type strain sequencing project: providing services to taxonomists for standard genome sequencing and annotation.</title>
        <authorList>
            <consortium name="The Broad Institute Genomics Platform"/>
            <consortium name="The Broad Institute Genome Sequencing Center for Infectious Disease"/>
            <person name="Wu L."/>
            <person name="Ma J."/>
        </authorList>
    </citation>
    <scope>NUCLEOTIDE SEQUENCE [LARGE SCALE GENOMIC DNA]</scope>
    <source>
        <strain evidence="3 4">JCM 13002</strain>
    </source>
</reference>
<organism evidence="3 4">
    <name type="scientific">Kitasatospora arboriphila</name>
    <dbReference type="NCBI Taxonomy" id="258052"/>
    <lineage>
        <taxon>Bacteria</taxon>
        <taxon>Bacillati</taxon>
        <taxon>Actinomycetota</taxon>
        <taxon>Actinomycetes</taxon>
        <taxon>Kitasatosporales</taxon>
        <taxon>Streptomycetaceae</taxon>
        <taxon>Kitasatospora</taxon>
    </lineage>
</organism>
<feature type="domain" description="DNA primase/polymerase bifunctional N-terminal" evidence="2">
    <location>
        <begin position="12"/>
        <end position="203"/>
    </location>
</feature>
<dbReference type="EMBL" id="BAAALD010000037">
    <property type="protein sequence ID" value="GAA1092121.1"/>
    <property type="molecule type" value="Genomic_DNA"/>
</dbReference>
<protein>
    <submittedName>
        <fullName evidence="3">Bifunctional DNA primase/polymerase</fullName>
    </submittedName>
</protein>
<dbReference type="InterPro" id="IPR015330">
    <property type="entry name" value="DNA_primase/pol_bifunc_N"/>
</dbReference>
<dbReference type="Proteomes" id="UP001499987">
    <property type="component" value="Unassembled WGS sequence"/>
</dbReference>
<keyword evidence="4" id="KW-1185">Reference proteome</keyword>
<dbReference type="InterPro" id="IPR051620">
    <property type="entry name" value="ORF904-like_C"/>
</dbReference>